<reference evidence="2" key="1">
    <citation type="submission" date="2019-10" db="EMBL/GenBank/DDBJ databases">
        <title>Streptomyces sp. nov., a novel actinobacterium isolated from alkaline environment.</title>
        <authorList>
            <person name="Golinska P."/>
        </authorList>
    </citation>
    <scope>NUCLEOTIDE SEQUENCE [LARGE SCALE GENOMIC DNA]</scope>
    <source>
        <strain evidence="2">DSM 42108</strain>
    </source>
</reference>
<dbReference type="EMBL" id="VKHS01000033">
    <property type="protein sequence ID" value="MBB0228554.1"/>
    <property type="molecule type" value="Genomic_DNA"/>
</dbReference>
<dbReference type="AlphaFoldDB" id="A0A7W3T057"/>
<evidence type="ECO:0000313" key="1">
    <source>
        <dbReference type="EMBL" id="MBB0228554.1"/>
    </source>
</evidence>
<accession>A0A7W3T057</accession>
<name>A0A7W3T057_9ACTN</name>
<keyword evidence="2" id="KW-1185">Reference proteome</keyword>
<evidence type="ECO:0008006" key="3">
    <source>
        <dbReference type="Google" id="ProtNLM"/>
    </source>
</evidence>
<dbReference type="RefSeq" id="WP_182660222.1">
    <property type="nucleotide sequence ID" value="NZ_VKHS01000033.1"/>
</dbReference>
<comment type="caution">
    <text evidence="1">The sequence shown here is derived from an EMBL/GenBank/DDBJ whole genome shotgun (WGS) entry which is preliminary data.</text>
</comment>
<proteinExistence type="predicted"/>
<organism evidence="1 2">
    <name type="scientific">Streptomyces calidiresistens</name>
    <dbReference type="NCBI Taxonomy" id="1485586"/>
    <lineage>
        <taxon>Bacteria</taxon>
        <taxon>Bacillati</taxon>
        <taxon>Actinomycetota</taxon>
        <taxon>Actinomycetes</taxon>
        <taxon>Kitasatosporales</taxon>
        <taxon>Streptomycetaceae</taxon>
        <taxon>Streptomyces</taxon>
    </lineage>
</organism>
<dbReference type="Proteomes" id="UP000530234">
    <property type="component" value="Unassembled WGS sequence"/>
</dbReference>
<gene>
    <name evidence="1" type="ORF">FOE67_03275</name>
</gene>
<evidence type="ECO:0000313" key="2">
    <source>
        <dbReference type="Proteomes" id="UP000530234"/>
    </source>
</evidence>
<protein>
    <recommendedName>
        <fullName evidence="3">Secondary metabolite protein</fullName>
    </recommendedName>
</protein>
<sequence length="133" mass="14822">MFVQPIEGIKGRDNELCGLWVELDSADYIFHEASTSPLHRDHIVLHEISHMLLGHNVTDGRGPGVDLKNLFTTIDPRTVRAVLGRANFSNAREREAELLATRIAKMADLRPVSGTRAPELDRLDAALRGESDR</sequence>